<keyword evidence="5" id="KW-0408">Iron</keyword>
<accession>A0A0F9E3S3</accession>
<keyword evidence="6" id="KW-0411">Iron-sulfur</keyword>
<dbReference type="PANTHER" id="PTHR33693">
    <property type="entry name" value="TYPE-5 URACIL-DNA GLYCOSYLASE"/>
    <property type="match status" value="1"/>
</dbReference>
<feature type="domain" description="Uracil-DNA glycosylase-like" evidence="8">
    <location>
        <begin position="26"/>
        <end position="180"/>
    </location>
</feature>
<dbReference type="SUPFAM" id="SSF52141">
    <property type="entry name" value="Uracil-DNA glycosylase-like"/>
    <property type="match status" value="1"/>
</dbReference>
<dbReference type="GO" id="GO:0051539">
    <property type="term" value="F:4 iron, 4 sulfur cluster binding"/>
    <property type="evidence" value="ECO:0007669"/>
    <property type="project" value="UniProtKB-KW"/>
</dbReference>
<evidence type="ECO:0000313" key="9">
    <source>
        <dbReference type="EMBL" id="KKL24566.1"/>
    </source>
</evidence>
<evidence type="ECO:0000256" key="7">
    <source>
        <dbReference type="ARBA" id="ARBA00023204"/>
    </source>
</evidence>
<evidence type="ECO:0000256" key="6">
    <source>
        <dbReference type="ARBA" id="ARBA00023014"/>
    </source>
</evidence>
<dbReference type="SMART" id="SM00986">
    <property type="entry name" value="UDG"/>
    <property type="match status" value="1"/>
</dbReference>
<dbReference type="GO" id="GO:0046872">
    <property type="term" value="F:metal ion binding"/>
    <property type="evidence" value="ECO:0007669"/>
    <property type="project" value="UniProtKB-KW"/>
</dbReference>
<dbReference type="AlphaFoldDB" id="A0A0F9E3S3"/>
<dbReference type="GO" id="GO:0097506">
    <property type="term" value="F:deaminated base DNA N-glycosylase activity"/>
    <property type="evidence" value="ECO:0007669"/>
    <property type="project" value="UniProtKB-ARBA"/>
</dbReference>
<dbReference type="InterPro" id="IPR036895">
    <property type="entry name" value="Uracil-DNA_glycosylase-like_sf"/>
</dbReference>
<comment type="caution">
    <text evidence="9">The sequence shown here is derived from an EMBL/GenBank/DDBJ whole genome shotgun (WGS) entry which is preliminary data.</text>
</comment>
<evidence type="ECO:0000256" key="5">
    <source>
        <dbReference type="ARBA" id="ARBA00023004"/>
    </source>
</evidence>
<reference evidence="9" key="1">
    <citation type="journal article" date="2015" name="Nature">
        <title>Complex archaea that bridge the gap between prokaryotes and eukaryotes.</title>
        <authorList>
            <person name="Spang A."/>
            <person name="Saw J.H."/>
            <person name="Jorgensen S.L."/>
            <person name="Zaremba-Niedzwiedzka K."/>
            <person name="Martijn J."/>
            <person name="Lind A.E."/>
            <person name="van Eijk R."/>
            <person name="Schleper C."/>
            <person name="Guy L."/>
            <person name="Ettema T.J."/>
        </authorList>
    </citation>
    <scope>NUCLEOTIDE SEQUENCE</scope>
</reference>
<dbReference type="PANTHER" id="PTHR33693:SF1">
    <property type="entry name" value="TYPE-4 URACIL-DNA GLYCOSYLASE"/>
    <property type="match status" value="1"/>
</dbReference>
<organism evidence="9">
    <name type="scientific">marine sediment metagenome</name>
    <dbReference type="NCBI Taxonomy" id="412755"/>
    <lineage>
        <taxon>unclassified sequences</taxon>
        <taxon>metagenomes</taxon>
        <taxon>ecological metagenomes</taxon>
    </lineage>
</organism>
<evidence type="ECO:0000256" key="2">
    <source>
        <dbReference type="ARBA" id="ARBA00022723"/>
    </source>
</evidence>
<sequence>MSCLAPPDLLSCTQCPLHETRKAVVPGHGNPHARIMLVAEAPGKVEEEHREPQPLVGPAGRRLDRILERVPLDRTELWLSNVVKCRPPSNDLRPYPNTVILCPQLWLDGEIQQVKPAVIVSLGATAGARWFPGYQASEMADMQRVLPDGTVICGAFHPSYGLRRGGDWNTIDESIRQSLLRAKELIE</sequence>
<evidence type="ECO:0000256" key="1">
    <source>
        <dbReference type="ARBA" id="ARBA00022485"/>
    </source>
</evidence>
<keyword evidence="1" id="KW-0004">4Fe-4S</keyword>
<gene>
    <name evidence="9" type="ORF">LCGC14_2414020</name>
</gene>
<dbReference type="InterPro" id="IPR005122">
    <property type="entry name" value="Uracil-DNA_glycosylase-like"/>
</dbReference>
<protein>
    <recommendedName>
        <fullName evidence="8">Uracil-DNA glycosylase-like domain-containing protein</fullName>
    </recommendedName>
</protein>
<dbReference type="Pfam" id="PF03167">
    <property type="entry name" value="UDG"/>
    <property type="match status" value="1"/>
</dbReference>
<dbReference type="CDD" id="cd10030">
    <property type="entry name" value="UDG-F4_TTUDGA_SPO1dp_like"/>
    <property type="match status" value="1"/>
</dbReference>
<dbReference type="InterPro" id="IPR051536">
    <property type="entry name" value="UDG_Type-4/5"/>
</dbReference>
<keyword evidence="3" id="KW-0227">DNA damage</keyword>
<evidence type="ECO:0000256" key="3">
    <source>
        <dbReference type="ARBA" id="ARBA00022763"/>
    </source>
</evidence>
<dbReference type="EMBL" id="LAZR01036543">
    <property type="protein sequence ID" value="KKL24566.1"/>
    <property type="molecule type" value="Genomic_DNA"/>
</dbReference>
<dbReference type="GO" id="GO:0006281">
    <property type="term" value="P:DNA repair"/>
    <property type="evidence" value="ECO:0007669"/>
    <property type="project" value="UniProtKB-KW"/>
</dbReference>
<name>A0A0F9E3S3_9ZZZZ</name>
<dbReference type="SMART" id="SM00987">
    <property type="entry name" value="UreE_C"/>
    <property type="match status" value="1"/>
</dbReference>
<dbReference type="Gene3D" id="3.40.470.10">
    <property type="entry name" value="Uracil-DNA glycosylase-like domain"/>
    <property type="match status" value="1"/>
</dbReference>
<keyword evidence="2" id="KW-0479">Metal-binding</keyword>
<evidence type="ECO:0000259" key="8">
    <source>
        <dbReference type="SMART" id="SM00986"/>
    </source>
</evidence>
<keyword evidence="7" id="KW-0234">DNA repair</keyword>
<keyword evidence="4" id="KW-0378">Hydrolase</keyword>
<proteinExistence type="predicted"/>
<evidence type="ECO:0000256" key="4">
    <source>
        <dbReference type="ARBA" id="ARBA00022801"/>
    </source>
</evidence>